<keyword evidence="1" id="KW-0812">Transmembrane</keyword>
<evidence type="ECO:0000256" key="1">
    <source>
        <dbReference type="SAM" id="Phobius"/>
    </source>
</evidence>
<gene>
    <name evidence="2" type="ORF">RT723_02685</name>
</gene>
<organism evidence="2 3">
    <name type="scientific">Psychrosphaera aquimarina</name>
    <dbReference type="NCBI Taxonomy" id="2044854"/>
    <lineage>
        <taxon>Bacteria</taxon>
        <taxon>Pseudomonadati</taxon>
        <taxon>Pseudomonadota</taxon>
        <taxon>Gammaproteobacteria</taxon>
        <taxon>Alteromonadales</taxon>
        <taxon>Pseudoalteromonadaceae</taxon>
        <taxon>Psychrosphaera</taxon>
    </lineage>
</organism>
<name>A0ABU3QWX2_9GAMM</name>
<keyword evidence="1" id="KW-0472">Membrane</keyword>
<keyword evidence="3" id="KW-1185">Reference proteome</keyword>
<proteinExistence type="predicted"/>
<dbReference type="EMBL" id="JAWCUA010000001">
    <property type="protein sequence ID" value="MDU0111928.1"/>
    <property type="molecule type" value="Genomic_DNA"/>
</dbReference>
<sequence>MKSRKLHRIIGLILVLPMLGWIFTGVVFFIKPGYQGAYEQLSLKTYPLAQNVTITLSENWQEAKLVRTILGHHLLVKVDGETQHLDPITMTEKTPPTSEQFKLLLEDAIASNVERYGGLVDINQAHATTSTGVEIRLNWQYLRLSQTGKDTKLINLLYQIHYLQWSPFKGFNQVMGIVGLLLLMMITLLGVRTFLANRK</sequence>
<feature type="transmembrane region" description="Helical" evidence="1">
    <location>
        <begin position="9"/>
        <end position="30"/>
    </location>
</feature>
<reference evidence="2 3" key="1">
    <citation type="submission" date="2023-10" db="EMBL/GenBank/DDBJ databases">
        <title>Psychrosphaera aquimaarina strain SW33 isolated from seawater.</title>
        <authorList>
            <person name="Bayburt H."/>
            <person name="Kim J.M."/>
            <person name="Choi B.J."/>
            <person name="Jeon C.O."/>
        </authorList>
    </citation>
    <scope>NUCLEOTIDE SEQUENCE [LARGE SCALE GENOMIC DNA]</scope>
    <source>
        <strain evidence="2 3">KCTC 52743</strain>
    </source>
</reference>
<evidence type="ECO:0000313" key="2">
    <source>
        <dbReference type="EMBL" id="MDU0111928.1"/>
    </source>
</evidence>
<comment type="caution">
    <text evidence="2">The sequence shown here is derived from an EMBL/GenBank/DDBJ whole genome shotgun (WGS) entry which is preliminary data.</text>
</comment>
<protein>
    <recommendedName>
        <fullName evidence="4">PepSY-associated TM helix</fullName>
    </recommendedName>
</protein>
<dbReference type="Pfam" id="PF03929">
    <property type="entry name" value="PepSY_TM"/>
    <property type="match status" value="1"/>
</dbReference>
<keyword evidence="1" id="KW-1133">Transmembrane helix</keyword>
<accession>A0ABU3QWX2</accession>
<dbReference type="Proteomes" id="UP001257914">
    <property type="component" value="Unassembled WGS sequence"/>
</dbReference>
<evidence type="ECO:0000313" key="3">
    <source>
        <dbReference type="Proteomes" id="UP001257914"/>
    </source>
</evidence>
<feature type="transmembrane region" description="Helical" evidence="1">
    <location>
        <begin position="174"/>
        <end position="195"/>
    </location>
</feature>
<dbReference type="RefSeq" id="WP_315945783.1">
    <property type="nucleotide sequence ID" value="NZ_JAWCUA010000001.1"/>
</dbReference>
<dbReference type="InterPro" id="IPR005625">
    <property type="entry name" value="PepSY-ass_TM"/>
</dbReference>
<evidence type="ECO:0008006" key="4">
    <source>
        <dbReference type="Google" id="ProtNLM"/>
    </source>
</evidence>